<dbReference type="Proteomes" id="UP000199529">
    <property type="component" value="Unassembled WGS sequence"/>
</dbReference>
<protein>
    <submittedName>
        <fullName evidence="1">AAA domain-containing protein</fullName>
    </submittedName>
</protein>
<evidence type="ECO:0000313" key="2">
    <source>
        <dbReference type="Proteomes" id="UP000199529"/>
    </source>
</evidence>
<sequence length="174" mass="18944">MTGFDVVFINGTVGAGKSTLAEAIGELEVRAGQPHAVLDLDHVRRCWPSPADDPFNHALELRNLRDLAANYRQAGARHLIVAGVIEERPAVARYQEALGSTAILLVRLVVEPAIARGRLQRRHADDEPGLRWHLDRTTELAGIIDAAGLDDLVLDSSHEPPAVLAEKVRTAACW</sequence>
<dbReference type="RefSeq" id="WP_093274228.1">
    <property type="nucleotide sequence ID" value="NZ_FNOK01000047.1"/>
</dbReference>
<dbReference type="OrthoDB" id="9799092at2"/>
<reference evidence="2" key="1">
    <citation type="submission" date="2016-10" db="EMBL/GenBank/DDBJ databases">
        <authorList>
            <person name="Varghese N."/>
            <person name="Submissions S."/>
        </authorList>
    </citation>
    <scope>NUCLEOTIDE SEQUENCE [LARGE SCALE GENOMIC DNA]</scope>
    <source>
        <strain evidence="2">CGMCC 4.3530</strain>
    </source>
</reference>
<dbReference type="InterPro" id="IPR027417">
    <property type="entry name" value="P-loop_NTPase"/>
</dbReference>
<accession>A0A1H3QFP6</accession>
<name>A0A1H3QFP6_9PSEU</name>
<organism evidence="1 2">
    <name type="scientific">Saccharopolyspora shandongensis</name>
    <dbReference type="NCBI Taxonomy" id="418495"/>
    <lineage>
        <taxon>Bacteria</taxon>
        <taxon>Bacillati</taxon>
        <taxon>Actinomycetota</taxon>
        <taxon>Actinomycetes</taxon>
        <taxon>Pseudonocardiales</taxon>
        <taxon>Pseudonocardiaceae</taxon>
        <taxon>Saccharopolyspora</taxon>
    </lineage>
</organism>
<dbReference type="Pfam" id="PF13238">
    <property type="entry name" value="AAA_18"/>
    <property type="match status" value="1"/>
</dbReference>
<dbReference type="EMBL" id="FNOK01000047">
    <property type="protein sequence ID" value="SDZ11549.1"/>
    <property type="molecule type" value="Genomic_DNA"/>
</dbReference>
<gene>
    <name evidence="1" type="ORF">SAMN05216215_104721</name>
</gene>
<keyword evidence="2" id="KW-1185">Reference proteome</keyword>
<dbReference type="STRING" id="418495.SAMN05216215_104721"/>
<dbReference type="SUPFAM" id="SSF52540">
    <property type="entry name" value="P-loop containing nucleoside triphosphate hydrolases"/>
    <property type="match status" value="1"/>
</dbReference>
<evidence type="ECO:0000313" key="1">
    <source>
        <dbReference type="EMBL" id="SDZ11549.1"/>
    </source>
</evidence>
<dbReference type="Gene3D" id="3.40.50.300">
    <property type="entry name" value="P-loop containing nucleotide triphosphate hydrolases"/>
    <property type="match status" value="1"/>
</dbReference>
<proteinExistence type="predicted"/>
<dbReference type="AlphaFoldDB" id="A0A1H3QFP6"/>